<name>A0AAV2BIF0_9ARAC</name>
<organism evidence="1 2">
    <name type="scientific">Larinioides sclopetarius</name>
    <dbReference type="NCBI Taxonomy" id="280406"/>
    <lineage>
        <taxon>Eukaryota</taxon>
        <taxon>Metazoa</taxon>
        <taxon>Ecdysozoa</taxon>
        <taxon>Arthropoda</taxon>
        <taxon>Chelicerata</taxon>
        <taxon>Arachnida</taxon>
        <taxon>Araneae</taxon>
        <taxon>Araneomorphae</taxon>
        <taxon>Entelegynae</taxon>
        <taxon>Araneoidea</taxon>
        <taxon>Araneidae</taxon>
        <taxon>Larinioides</taxon>
    </lineage>
</organism>
<feature type="non-terminal residue" evidence="1">
    <location>
        <position position="1"/>
    </location>
</feature>
<proteinExistence type="predicted"/>
<evidence type="ECO:0000313" key="1">
    <source>
        <dbReference type="EMBL" id="CAL1295424.1"/>
    </source>
</evidence>
<evidence type="ECO:0000313" key="2">
    <source>
        <dbReference type="Proteomes" id="UP001497382"/>
    </source>
</evidence>
<dbReference type="Proteomes" id="UP001497382">
    <property type="component" value="Unassembled WGS sequence"/>
</dbReference>
<dbReference type="EMBL" id="CAXIEN010000370">
    <property type="protein sequence ID" value="CAL1295424.1"/>
    <property type="molecule type" value="Genomic_DNA"/>
</dbReference>
<sequence>WQDFSLWAHFQDFRALKAVGRKSASKRENRAAHHVNHAWNDTCVLFNHMHPSLCYQHNL</sequence>
<protein>
    <submittedName>
        <fullName evidence="1">Uncharacterized protein</fullName>
    </submittedName>
</protein>
<reference evidence="1 2" key="1">
    <citation type="submission" date="2024-04" db="EMBL/GenBank/DDBJ databases">
        <authorList>
            <person name="Rising A."/>
            <person name="Reimegard J."/>
            <person name="Sonavane S."/>
            <person name="Akerstrom W."/>
            <person name="Nylinder S."/>
            <person name="Hedman E."/>
            <person name="Kallberg Y."/>
        </authorList>
    </citation>
    <scope>NUCLEOTIDE SEQUENCE [LARGE SCALE GENOMIC DNA]</scope>
</reference>
<comment type="caution">
    <text evidence="1">The sequence shown here is derived from an EMBL/GenBank/DDBJ whole genome shotgun (WGS) entry which is preliminary data.</text>
</comment>
<accession>A0AAV2BIF0</accession>
<gene>
    <name evidence="1" type="ORF">LARSCL_LOCUS19264</name>
</gene>
<keyword evidence="2" id="KW-1185">Reference proteome</keyword>
<dbReference type="AlphaFoldDB" id="A0AAV2BIF0"/>